<evidence type="ECO:0000256" key="2">
    <source>
        <dbReference type="SAM" id="MobiDB-lite"/>
    </source>
</evidence>
<proteinExistence type="inferred from homology"/>
<evidence type="ECO:0000313" key="4">
    <source>
        <dbReference type="Proteomes" id="UP000604046"/>
    </source>
</evidence>
<evidence type="ECO:0008006" key="5">
    <source>
        <dbReference type="Google" id="ProtNLM"/>
    </source>
</evidence>
<sequence length="627" mass="69728">MEFHGRQAQGNRRQRVSSHSQKRTDLDVIRNLGPEASSSDTERALESLIQRWHNEPGRVTKLLQNAQGSGVVSGILRSMQSNQIEVNVWHSNAAAGSLVEKYSWQKAVHLCAAMGSAALLPDVLTATVSARAHMEGGNWLLSLKHLHDMKAMRADIRAYTKSFLAPCTTRNDWQLSIWYLRNSASLNLQPDSVSLAEVLGACKRGRCWPKALQLLSMQSNMQSMAPPVAASQRRARPSPVLVANSVLDVLATGNRWREAASVFRRMSHARLSWDHISANTVINAVPQWQQSLSCLYVLVDQELEPDIVTHGSAIPEGPGGQWQQGLNFLAMMHRCGSAPNFLIWNCFMNTLSAEPRWLQAFALLGRLPQFSVQCDRITFAAGMLAAQSASLWQTSVTLASSMLQESIKHDAMSYCVFSRASSSWQGACSMLQSFRWQVRADMITQNSHLDMFSKSSDWKCALGMSTGMQTAGMLLDEVSCCALISACQTPQTWQWAQRLLDEVRLLQLSLDTASCNSAITAHAQSLRWRDSLTLLHLMPSRDVLADDISFDVAIQACKGDRWKRISLLFSELTRRRLGPELCRLMVLPECEQHGLRSVEVAWQSYCRHVSCRVGSAVGVRRLFGASG</sequence>
<dbReference type="OrthoDB" id="408371at2759"/>
<dbReference type="InterPro" id="IPR002885">
    <property type="entry name" value="PPR_rpt"/>
</dbReference>
<dbReference type="Proteomes" id="UP000604046">
    <property type="component" value="Unassembled WGS sequence"/>
</dbReference>
<name>A0A812QWI9_9DINO</name>
<gene>
    <name evidence="3" type="ORF">SNAT2548_LOCUS22111</name>
</gene>
<accession>A0A812QWI9</accession>
<protein>
    <recommendedName>
        <fullName evidence="5">Pentatricopeptide repeat-containing protein, chloroplastic</fullName>
    </recommendedName>
</protein>
<dbReference type="PANTHER" id="PTHR46128">
    <property type="entry name" value="MITOCHONDRIAL GROUP I INTRON SPLICING FACTOR CCM1"/>
    <property type="match status" value="1"/>
</dbReference>
<comment type="caution">
    <text evidence="3">The sequence shown here is derived from an EMBL/GenBank/DDBJ whole genome shotgun (WGS) entry which is preliminary data.</text>
</comment>
<reference evidence="3" key="1">
    <citation type="submission" date="2021-02" db="EMBL/GenBank/DDBJ databases">
        <authorList>
            <person name="Dougan E. K."/>
            <person name="Rhodes N."/>
            <person name="Thang M."/>
            <person name="Chan C."/>
        </authorList>
    </citation>
    <scope>NUCLEOTIDE SEQUENCE</scope>
</reference>
<dbReference type="EMBL" id="CAJNDS010002275">
    <property type="protein sequence ID" value="CAE7406470.1"/>
    <property type="molecule type" value="Genomic_DNA"/>
</dbReference>
<dbReference type="InterPro" id="IPR011990">
    <property type="entry name" value="TPR-like_helical_dom_sf"/>
</dbReference>
<keyword evidence="4" id="KW-1185">Reference proteome</keyword>
<evidence type="ECO:0000256" key="1">
    <source>
        <dbReference type="ARBA" id="ARBA00007626"/>
    </source>
</evidence>
<feature type="region of interest" description="Disordered" evidence="2">
    <location>
        <begin position="1"/>
        <end position="41"/>
    </location>
</feature>
<dbReference type="Pfam" id="PF01535">
    <property type="entry name" value="PPR"/>
    <property type="match status" value="1"/>
</dbReference>
<dbReference type="Gene3D" id="1.25.40.10">
    <property type="entry name" value="Tetratricopeptide repeat domain"/>
    <property type="match status" value="3"/>
</dbReference>
<dbReference type="AlphaFoldDB" id="A0A812QWI9"/>
<evidence type="ECO:0000313" key="3">
    <source>
        <dbReference type="EMBL" id="CAE7406470.1"/>
    </source>
</evidence>
<dbReference type="PANTHER" id="PTHR46128:SF329">
    <property type="entry name" value="MITOCHONDRIAL GROUP I INTRON SPLICING FACTOR DMR1"/>
    <property type="match status" value="1"/>
</dbReference>
<dbReference type="InterPro" id="IPR050872">
    <property type="entry name" value="PPR_P_subfamily"/>
</dbReference>
<organism evidence="3 4">
    <name type="scientific">Symbiodinium natans</name>
    <dbReference type="NCBI Taxonomy" id="878477"/>
    <lineage>
        <taxon>Eukaryota</taxon>
        <taxon>Sar</taxon>
        <taxon>Alveolata</taxon>
        <taxon>Dinophyceae</taxon>
        <taxon>Suessiales</taxon>
        <taxon>Symbiodiniaceae</taxon>
        <taxon>Symbiodinium</taxon>
    </lineage>
</organism>
<comment type="similarity">
    <text evidence="1">Belongs to the PPR family. P subfamily.</text>
</comment>